<dbReference type="SUPFAM" id="SSF81593">
    <property type="entry name" value="Nucleotidyltransferase substrate binding subunit/domain"/>
    <property type="match status" value="1"/>
</dbReference>
<organism evidence="2 3">
    <name type="scientific">Parabacteroides faecis</name>
    <dbReference type="NCBI Taxonomy" id="1217282"/>
    <lineage>
        <taxon>Bacteria</taxon>
        <taxon>Pseudomonadati</taxon>
        <taxon>Bacteroidota</taxon>
        <taxon>Bacteroidia</taxon>
        <taxon>Bacteroidales</taxon>
        <taxon>Tannerellaceae</taxon>
        <taxon>Parabacteroides</taxon>
    </lineage>
</organism>
<dbReference type="Pfam" id="PF05168">
    <property type="entry name" value="HEPN"/>
    <property type="match status" value="1"/>
</dbReference>
<dbReference type="SUPFAM" id="SSF81301">
    <property type="entry name" value="Nucleotidyltransferase"/>
    <property type="match status" value="1"/>
</dbReference>
<dbReference type="InterPro" id="IPR043519">
    <property type="entry name" value="NT_sf"/>
</dbReference>
<dbReference type="Proteomes" id="UP000533637">
    <property type="component" value="Unassembled WGS sequence"/>
</dbReference>
<accession>A0ABR6KKN8</accession>
<name>A0ABR6KKN8_9BACT</name>
<evidence type="ECO:0000313" key="3">
    <source>
        <dbReference type="Proteomes" id="UP000533637"/>
    </source>
</evidence>
<dbReference type="RefSeq" id="WP_183670413.1">
    <property type="nucleotide sequence ID" value="NZ_BMPB01000001.1"/>
</dbReference>
<dbReference type="EMBL" id="JACHOC010000003">
    <property type="protein sequence ID" value="MBB4622070.1"/>
    <property type="molecule type" value="Genomic_DNA"/>
</dbReference>
<dbReference type="PANTHER" id="PTHR33933:SF1">
    <property type="entry name" value="PROTEIN ADENYLYLTRANSFERASE MNTA-RELATED"/>
    <property type="match status" value="1"/>
</dbReference>
<dbReference type="InterPro" id="IPR007842">
    <property type="entry name" value="HEPN_dom"/>
</dbReference>
<evidence type="ECO:0000259" key="1">
    <source>
        <dbReference type="PROSITE" id="PS50910"/>
    </source>
</evidence>
<dbReference type="Gene3D" id="1.20.120.330">
    <property type="entry name" value="Nucleotidyltransferases domain 2"/>
    <property type="match status" value="1"/>
</dbReference>
<dbReference type="InterPro" id="IPR052548">
    <property type="entry name" value="Type_VII_TA_antitoxin"/>
</dbReference>
<dbReference type="SMART" id="SM00748">
    <property type="entry name" value="HEPN"/>
    <property type="match status" value="1"/>
</dbReference>
<proteinExistence type="predicted"/>
<dbReference type="PANTHER" id="PTHR33933">
    <property type="entry name" value="NUCLEOTIDYLTRANSFERASE"/>
    <property type="match status" value="1"/>
</dbReference>
<dbReference type="Gene3D" id="3.30.460.10">
    <property type="entry name" value="Beta Polymerase, domain 2"/>
    <property type="match status" value="1"/>
</dbReference>
<feature type="domain" description="HEPN" evidence="1">
    <location>
        <begin position="163"/>
        <end position="276"/>
    </location>
</feature>
<dbReference type="CDD" id="cd05403">
    <property type="entry name" value="NT_KNTase_like"/>
    <property type="match status" value="1"/>
</dbReference>
<evidence type="ECO:0000313" key="2">
    <source>
        <dbReference type="EMBL" id="MBB4622070.1"/>
    </source>
</evidence>
<gene>
    <name evidence="2" type="ORF">GGQ57_001967</name>
</gene>
<protein>
    <submittedName>
        <fullName evidence="2">Nucleotidyltransferase/HEPN domain-containing protein</fullName>
    </submittedName>
</protein>
<keyword evidence="3" id="KW-1185">Reference proteome</keyword>
<sequence length="308" mass="36318">MKDSIAYLPKDKQDDLVFLVKEILKRLPQTEYIILYGSYARGNYVRRSVRIEDGGIPTVKISDYDIYVVTSGFNSKKAETVLDNVEDIFFSGKDFDRDTPVQFITDDIKALNKYLEEGRYFYTQIKQEGIVLYNSGKYKLSRRRKLNFAEIKEQAQEYFDEKSKRANNFLKYAIIADKETDYKEASFFLHQACENYYYAIRLTFTLRNNKQHNLSKLSSSVRRYADDLGTVFPQNTPEEKRLFVLLKAAYVEARYNPYFVVTKEDIDTLIPKVELLRDITKRICEAKIKEYENKSVTLFNRKKFNSQI</sequence>
<comment type="caution">
    <text evidence="2">The sequence shown here is derived from an EMBL/GenBank/DDBJ whole genome shotgun (WGS) entry which is preliminary data.</text>
</comment>
<reference evidence="2 3" key="1">
    <citation type="submission" date="2020-08" db="EMBL/GenBank/DDBJ databases">
        <title>Genomic Encyclopedia of Type Strains, Phase IV (KMG-IV): sequencing the most valuable type-strain genomes for metagenomic binning, comparative biology and taxonomic classification.</title>
        <authorList>
            <person name="Goeker M."/>
        </authorList>
    </citation>
    <scope>NUCLEOTIDE SEQUENCE [LARGE SCALE GENOMIC DNA]</scope>
    <source>
        <strain evidence="2 3">DSM 102983</strain>
    </source>
</reference>
<dbReference type="PROSITE" id="PS50910">
    <property type="entry name" value="HEPN"/>
    <property type="match status" value="1"/>
</dbReference>